<feature type="transmembrane region" description="Helical" evidence="1">
    <location>
        <begin position="48"/>
        <end position="70"/>
    </location>
</feature>
<name>A0A922DWL2_CARIL</name>
<gene>
    <name evidence="2" type="ORF">I3842_10G066700</name>
</gene>
<evidence type="ECO:0000313" key="3">
    <source>
        <dbReference type="Proteomes" id="UP000811246"/>
    </source>
</evidence>
<accession>A0A922DWL2</accession>
<keyword evidence="1" id="KW-0472">Membrane</keyword>
<proteinExistence type="predicted"/>
<keyword evidence="1" id="KW-0812">Transmembrane</keyword>
<dbReference type="Proteomes" id="UP000811246">
    <property type="component" value="Chromosome 10"/>
</dbReference>
<dbReference type="EMBL" id="CM031834">
    <property type="protein sequence ID" value="KAG6691502.1"/>
    <property type="molecule type" value="Genomic_DNA"/>
</dbReference>
<keyword evidence="1" id="KW-1133">Transmembrane helix</keyword>
<evidence type="ECO:0000256" key="1">
    <source>
        <dbReference type="SAM" id="Phobius"/>
    </source>
</evidence>
<comment type="caution">
    <text evidence="2">The sequence shown here is derived from an EMBL/GenBank/DDBJ whole genome shotgun (WGS) entry which is preliminary data.</text>
</comment>
<organism evidence="2 3">
    <name type="scientific">Carya illinoinensis</name>
    <name type="common">Pecan</name>
    <dbReference type="NCBI Taxonomy" id="32201"/>
    <lineage>
        <taxon>Eukaryota</taxon>
        <taxon>Viridiplantae</taxon>
        <taxon>Streptophyta</taxon>
        <taxon>Embryophyta</taxon>
        <taxon>Tracheophyta</taxon>
        <taxon>Spermatophyta</taxon>
        <taxon>Magnoliopsida</taxon>
        <taxon>eudicotyledons</taxon>
        <taxon>Gunneridae</taxon>
        <taxon>Pentapetalae</taxon>
        <taxon>rosids</taxon>
        <taxon>fabids</taxon>
        <taxon>Fagales</taxon>
        <taxon>Juglandaceae</taxon>
        <taxon>Carya</taxon>
    </lineage>
</organism>
<protein>
    <submittedName>
        <fullName evidence="2">Uncharacterized protein</fullName>
    </submittedName>
</protein>
<evidence type="ECO:0000313" key="2">
    <source>
        <dbReference type="EMBL" id="KAG6691502.1"/>
    </source>
</evidence>
<reference evidence="2" key="1">
    <citation type="submission" date="2021-01" db="EMBL/GenBank/DDBJ databases">
        <authorList>
            <person name="Lovell J.T."/>
            <person name="Bentley N."/>
            <person name="Bhattarai G."/>
            <person name="Jenkins J.W."/>
            <person name="Sreedasyam A."/>
            <person name="Alarcon Y."/>
            <person name="Bock C."/>
            <person name="Boston L."/>
            <person name="Carlson J."/>
            <person name="Cervantes K."/>
            <person name="Clermont K."/>
            <person name="Krom N."/>
            <person name="Kubenka K."/>
            <person name="Mamidi S."/>
            <person name="Mattison C."/>
            <person name="Monteros M."/>
            <person name="Pisani C."/>
            <person name="Plott C."/>
            <person name="Rajasekar S."/>
            <person name="Rhein H.S."/>
            <person name="Rohla C."/>
            <person name="Song M."/>
            <person name="Hilaire R.S."/>
            <person name="Shu S."/>
            <person name="Wells L."/>
            <person name="Wang X."/>
            <person name="Webber J."/>
            <person name="Heerema R.J."/>
            <person name="Klein P."/>
            <person name="Conner P."/>
            <person name="Grauke L."/>
            <person name="Grimwood J."/>
            <person name="Schmutz J."/>
            <person name="Randall J.J."/>
        </authorList>
    </citation>
    <scope>NUCLEOTIDE SEQUENCE</scope>
    <source>
        <tissue evidence="2">Leaf</tissue>
    </source>
</reference>
<dbReference type="AlphaFoldDB" id="A0A922DWL2"/>
<sequence>MIGYHQQPLERWCLLEFKVLRSLEYPLGWTTSIKMRKLQTYSTRKTPFIAIMDMICVLLDFQVFVCILVGDKGPHQICKLLQFIKELVEPTISLLKTFNHFINLPLHTFLLLP</sequence>